<feature type="region of interest" description="Disordered" evidence="1">
    <location>
        <begin position="367"/>
        <end position="393"/>
    </location>
</feature>
<dbReference type="AlphaFoldDB" id="A0A1Y2GA61"/>
<dbReference type="GeneID" id="33572441"/>
<feature type="region of interest" description="Disordered" evidence="1">
    <location>
        <begin position="257"/>
        <end position="277"/>
    </location>
</feature>
<dbReference type="Proteomes" id="UP000193648">
    <property type="component" value="Unassembled WGS sequence"/>
</dbReference>
<dbReference type="RefSeq" id="XP_021877019.1">
    <property type="nucleotide sequence ID" value="XM_022030600.1"/>
</dbReference>
<evidence type="ECO:0000256" key="1">
    <source>
        <dbReference type="SAM" id="MobiDB-lite"/>
    </source>
</evidence>
<feature type="region of interest" description="Disordered" evidence="1">
    <location>
        <begin position="539"/>
        <end position="568"/>
    </location>
</feature>
<name>A0A1Y2GA61_9FUNG</name>
<dbReference type="EMBL" id="MCFF01000051">
    <property type="protein sequence ID" value="ORZ05327.1"/>
    <property type="molecule type" value="Genomic_DNA"/>
</dbReference>
<accession>A0A1Y2GA61</accession>
<comment type="caution">
    <text evidence="2">The sequence shown here is derived from an EMBL/GenBank/DDBJ whole genome shotgun (WGS) entry which is preliminary data.</text>
</comment>
<feature type="compositionally biased region" description="Basic and acidic residues" evidence="1">
    <location>
        <begin position="633"/>
        <end position="649"/>
    </location>
</feature>
<organism evidence="2 3">
    <name type="scientific">Lobosporangium transversale</name>
    <dbReference type="NCBI Taxonomy" id="64571"/>
    <lineage>
        <taxon>Eukaryota</taxon>
        <taxon>Fungi</taxon>
        <taxon>Fungi incertae sedis</taxon>
        <taxon>Mucoromycota</taxon>
        <taxon>Mortierellomycotina</taxon>
        <taxon>Mortierellomycetes</taxon>
        <taxon>Mortierellales</taxon>
        <taxon>Mortierellaceae</taxon>
        <taxon>Lobosporangium</taxon>
    </lineage>
</organism>
<feature type="region of interest" description="Disordered" evidence="1">
    <location>
        <begin position="147"/>
        <end position="166"/>
    </location>
</feature>
<feature type="compositionally biased region" description="Polar residues" evidence="1">
    <location>
        <begin position="611"/>
        <end position="622"/>
    </location>
</feature>
<reference evidence="2 3" key="1">
    <citation type="submission" date="2016-07" db="EMBL/GenBank/DDBJ databases">
        <title>Pervasive Adenine N6-methylation of Active Genes in Fungi.</title>
        <authorList>
            <consortium name="DOE Joint Genome Institute"/>
            <person name="Mondo S.J."/>
            <person name="Dannebaum R.O."/>
            <person name="Kuo R.C."/>
            <person name="Labutti K."/>
            <person name="Haridas S."/>
            <person name="Kuo A."/>
            <person name="Salamov A."/>
            <person name="Ahrendt S.R."/>
            <person name="Lipzen A."/>
            <person name="Sullivan W."/>
            <person name="Andreopoulos W.B."/>
            <person name="Clum A."/>
            <person name="Lindquist E."/>
            <person name="Daum C."/>
            <person name="Ramamoorthy G.K."/>
            <person name="Gryganskyi A."/>
            <person name="Culley D."/>
            <person name="Magnuson J.K."/>
            <person name="James T.Y."/>
            <person name="O'Malley M.A."/>
            <person name="Stajich J.E."/>
            <person name="Spatafora J.W."/>
            <person name="Visel A."/>
            <person name="Grigoriev I.V."/>
        </authorList>
    </citation>
    <scope>NUCLEOTIDE SEQUENCE [LARGE SCALE GENOMIC DNA]</scope>
    <source>
        <strain evidence="2 3">NRRL 3116</strain>
    </source>
</reference>
<feature type="compositionally biased region" description="Polar residues" evidence="1">
    <location>
        <begin position="432"/>
        <end position="441"/>
    </location>
</feature>
<feature type="compositionally biased region" description="Basic residues" evidence="1">
    <location>
        <begin position="367"/>
        <end position="377"/>
    </location>
</feature>
<feature type="compositionally biased region" description="Low complexity" evidence="1">
    <location>
        <begin position="539"/>
        <end position="548"/>
    </location>
</feature>
<dbReference type="InParanoid" id="A0A1Y2GA61"/>
<feature type="compositionally biased region" description="Basic and acidic residues" evidence="1">
    <location>
        <begin position="589"/>
        <end position="598"/>
    </location>
</feature>
<sequence>MSPAFKAPYSSHTCADAASPWCDNNEAKTSKDSSSSVTARRPMLYKFMDSLENSIFFSGVGSLSHDVESMKLKLAADNTLVAKCDQTPQQRIHFKQERDLETSLSTVAPRADDAFSWLNWLTSDANSMVLKRYRITIEELPELDRRDCDASHTNDRPERKGVKQIETKSVIEHQQGKPWVATAVTKMPPSMMSWILRYTMQNPYHDNVSTFHYSTDADHNEVLNIQRAETTVTPQTKEDDAFNPLEDSFMGFLAMDNNTKQGTSNTSTEATDQVGSPLDTDHELVSAVASSTAAIVASTSASASPSIQLSAPAALIKDTEQGAELPPTKQELNHGDQSLPWWQLRRHCERNLNKRYEQEESRAVHIQKKWPQRHRPLRQGESFTQTTVTRPDGTVESRMVSYDRETDIVETRTRVQYSDGSIQESVIREGSQKLSSDSSSPARVLFTKHQQKGQEERSEEQTADASQGGRRQQPVEIHPFRQQPDEAVTSRSFRERMAQRHQERAERRAERHRERQERRQELRDVEARQREAIAAAYGFNTNANNGNGNDHHNVGDDNVDSASTTEDSHRAHLHFHRLHDPQYRSTWHQRHEDHERERSRLRRQQGEEEATSTNKEYQNIRQSWPPRGYLRRLGKEQENGQEHGSRHNI</sequence>
<protein>
    <submittedName>
        <fullName evidence="2">Uncharacterized protein</fullName>
    </submittedName>
</protein>
<gene>
    <name evidence="2" type="ORF">BCR41DRAFT_425557</name>
</gene>
<evidence type="ECO:0000313" key="3">
    <source>
        <dbReference type="Proteomes" id="UP000193648"/>
    </source>
</evidence>
<feature type="compositionally biased region" description="Polar residues" evidence="1">
    <location>
        <begin position="415"/>
        <end position="424"/>
    </location>
</feature>
<proteinExistence type="predicted"/>
<feature type="region of interest" description="Disordered" evidence="1">
    <location>
        <begin position="415"/>
        <end position="525"/>
    </location>
</feature>
<evidence type="ECO:0000313" key="2">
    <source>
        <dbReference type="EMBL" id="ORZ05327.1"/>
    </source>
</evidence>
<feature type="compositionally biased region" description="Polar residues" evidence="1">
    <location>
        <begin position="257"/>
        <end position="274"/>
    </location>
</feature>
<feature type="region of interest" description="Disordered" evidence="1">
    <location>
        <begin position="584"/>
        <end position="649"/>
    </location>
</feature>
<feature type="compositionally biased region" description="Basic and acidic residues" evidence="1">
    <location>
        <begin position="492"/>
        <end position="525"/>
    </location>
</feature>
<dbReference type="OrthoDB" id="2449868at2759"/>
<keyword evidence="3" id="KW-1185">Reference proteome</keyword>